<protein>
    <submittedName>
        <fullName evidence="3">Uncharacterized protein</fullName>
    </submittedName>
</protein>
<gene>
    <name evidence="3" type="ORF">PSSU_0801</name>
</gene>
<sequence length="386" mass="38871">MKNFFGNIKWSQILAGALAAVTSFLFMNKIGIAGSVIGAAVASIVTALATQIYQDVLKASHDTMQKITGADGDSTDSESDDSQGDGKAQRKPRAAVAVVDPYGKQMQDRLAQDDDLADGLGAAAVASSVGGAAADDATSGTTGAGADQSAGDSSGIKDEDFAGFTSITETAPTQILPDAVRDAAVKATLDAKPSPMQLRREISSGQGADSAKSGKGGTAGRKQLSPKARMFIVALVCSLIAVVITVVIISAVTGGEGLGTKPADMQQQIQTPYQDSPSTDEQQSNTPLDDETSIDDSQDDTDSTDDVDSYPTQDQSPSETASKSATASPSVTASSSATQEETKNPEASTSASPSQSSSPSASASSSASAPASSSATASSTTGTSTN</sequence>
<reference evidence="3 4" key="1">
    <citation type="journal article" date="2017" name="BMC Genomics">
        <title>Comparative genomic and phylogenomic analyses of the Bifidobacteriaceae family.</title>
        <authorList>
            <person name="Lugli G.A."/>
            <person name="Milani C."/>
            <person name="Turroni F."/>
            <person name="Duranti S."/>
            <person name="Mancabelli L."/>
            <person name="Mangifesta M."/>
            <person name="Ferrario C."/>
            <person name="Modesto M."/>
            <person name="Mattarelli P."/>
            <person name="Jiri K."/>
            <person name="van Sinderen D."/>
            <person name="Ventura M."/>
        </authorList>
    </citation>
    <scope>NUCLEOTIDE SEQUENCE [LARGE SCALE GENOMIC DNA]</scope>
    <source>
        <strain evidence="3 4">DSM 24744</strain>
    </source>
</reference>
<dbReference type="OrthoDB" id="3233179at2"/>
<dbReference type="Proteomes" id="UP000216454">
    <property type="component" value="Unassembled WGS sequence"/>
</dbReference>
<feature type="region of interest" description="Disordered" evidence="1">
    <location>
        <begin position="67"/>
        <end position="99"/>
    </location>
</feature>
<evidence type="ECO:0000313" key="3">
    <source>
        <dbReference type="EMBL" id="OZG52018.1"/>
    </source>
</evidence>
<name>A0A261EYV3_9BIFI</name>
<feature type="region of interest" description="Disordered" evidence="1">
    <location>
        <begin position="132"/>
        <end position="157"/>
    </location>
</feature>
<feature type="region of interest" description="Disordered" evidence="1">
    <location>
        <begin position="270"/>
        <end position="386"/>
    </location>
</feature>
<feature type="transmembrane region" description="Helical" evidence="2">
    <location>
        <begin position="7"/>
        <end position="26"/>
    </location>
</feature>
<keyword evidence="4" id="KW-1185">Reference proteome</keyword>
<proteinExistence type="predicted"/>
<feature type="compositionally biased region" description="Low complexity" evidence="1">
    <location>
        <begin position="347"/>
        <end position="386"/>
    </location>
</feature>
<feature type="transmembrane region" description="Helical" evidence="2">
    <location>
        <begin position="32"/>
        <end position="53"/>
    </location>
</feature>
<feature type="compositionally biased region" description="Polar residues" evidence="1">
    <location>
        <begin position="270"/>
        <end position="287"/>
    </location>
</feature>
<accession>A0A261EYV3</accession>
<evidence type="ECO:0000256" key="1">
    <source>
        <dbReference type="SAM" id="MobiDB-lite"/>
    </source>
</evidence>
<keyword evidence="2" id="KW-1133">Transmembrane helix</keyword>
<organism evidence="3 4">
    <name type="scientific">Pseudoscardovia suis</name>
    <dbReference type="NCBI Taxonomy" id="987063"/>
    <lineage>
        <taxon>Bacteria</taxon>
        <taxon>Bacillati</taxon>
        <taxon>Actinomycetota</taxon>
        <taxon>Actinomycetes</taxon>
        <taxon>Bifidobacteriales</taxon>
        <taxon>Bifidobacteriaceae</taxon>
        <taxon>Pseudoscardovia</taxon>
    </lineage>
</organism>
<feature type="compositionally biased region" description="Low complexity" evidence="1">
    <location>
        <begin position="132"/>
        <end position="154"/>
    </location>
</feature>
<dbReference type="EMBL" id="MWWQ01000006">
    <property type="protein sequence ID" value="OZG52018.1"/>
    <property type="molecule type" value="Genomic_DNA"/>
</dbReference>
<dbReference type="AlphaFoldDB" id="A0A261EYV3"/>
<evidence type="ECO:0000256" key="2">
    <source>
        <dbReference type="SAM" id="Phobius"/>
    </source>
</evidence>
<feature type="compositionally biased region" description="Low complexity" evidence="1">
    <location>
        <begin position="309"/>
        <end position="338"/>
    </location>
</feature>
<keyword evidence="2" id="KW-0812">Transmembrane</keyword>
<evidence type="ECO:0000313" key="4">
    <source>
        <dbReference type="Proteomes" id="UP000216454"/>
    </source>
</evidence>
<comment type="caution">
    <text evidence="3">The sequence shown here is derived from an EMBL/GenBank/DDBJ whole genome shotgun (WGS) entry which is preliminary data.</text>
</comment>
<feature type="transmembrane region" description="Helical" evidence="2">
    <location>
        <begin position="231"/>
        <end position="252"/>
    </location>
</feature>
<feature type="compositionally biased region" description="Acidic residues" evidence="1">
    <location>
        <begin position="73"/>
        <end position="83"/>
    </location>
</feature>
<keyword evidence="2" id="KW-0472">Membrane</keyword>
<feature type="compositionally biased region" description="Acidic residues" evidence="1">
    <location>
        <begin position="288"/>
        <end position="308"/>
    </location>
</feature>
<feature type="region of interest" description="Disordered" evidence="1">
    <location>
        <begin position="191"/>
        <end position="222"/>
    </location>
</feature>
<dbReference type="RefSeq" id="WP_094691130.1">
    <property type="nucleotide sequence ID" value="NZ_MWWQ01000006.1"/>
</dbReference>